<name>A0ABN7RRY0_THEXY</name>
<evidence type="ECO:0000313" key="3">
    <source>
        <dbReference type="Proteomes" id="UP000681526"/>
    </source>
</evidence>
<dbReference type="Proteomes" id="UP000681526">
    <property type="component" value="Unassembled WGS sequence"/>
</dbReference>
<keyword evidence="1" id="KW-0472">Membrane</keyword>
<accession>A0ABN7RRY0</accession>
<dbReference type="RefSeq" id="WP_213484129.1">
    <property type="nucleotide sequence ID" value="NZ_CAJRAY010000036.1"/>
</dbReference>
<keyword evidence="1" id="KW-0812">Transmembrane</keyword>
<protein>
    <recommendedName>
        <fullName evidence="4">Sporulation protein YjcZ</fullName>
    </recommendedName>
</protein>
<keyword evidence="1" id="KW-1133">Transmembrane helix</keyword>
<comment type="caution">
    <text evidence="2">The sequence shown here is derived from an EMBL/GenBank/DDBJ whole genome shotgun (WGS) entry which is preliminary data.</text>
</comment>
<organism evidence="2 3">
    <name type="scientific">Thermobacillus xylanilyticus</name>
    <dbReference type="NCBI Taxonomy" id="76633"/>
    <lineage>
        <taxon>Bacteria</taxon>
        <taxon>Bacillati</taxon>
        <taxon>Bacillota</taxon>
        <taxon>Bacilli</taxon>
        <taxon>Bacillales</taxon>
        <taxon>Paenibacillaceae</taxon>
        <taxon>Thermobacillus</taxon>
    </lineage>
</organism>
<feature type="transmembrane region" description="Helical" evidence="1">
    <location>
        <begin position="60"/>
        <end position="79"/>
    </location>
</feature>
<keyword evidence="3" id="KW-1185">Reference proteome</keyword>
<dbReference type="EMBL" id="CAJRAY010000036">
    <property type="protein sequence ID" value="CAG5084472.1"/>
    <property type="molecule type" value="Genomic_DNA"/>
</dbReference>
<proteinExistence type="predicted"/>
<reference evidence="2 3" key="1">
    <citation type="submission" date="2021-04" db="EMBL/GenBank/DDBJ databases">
        <authorList>
            <person name="Rakotoarivonina H."/>
        </authorList>
    </citation>
    <scope>NUCLEOTIDE SEQUENCE [LARGE SCALE GENOMIC DNA]</scope>
    <source>
        <strain evidence="2 3">XE</strain>
    </source>
</reference>
<evidence type="ECO:0000313" key="2">
    <source>
        <dbReference type="EMBL" id="CAG5084472.1"/>
    </source>
</evidence>
<sequence>MADFGNLGAAGAAGFGADVHIGAGAAGAIGHHPYASVHPGMYGMAGTGYHHQHCMPKKRYSDTGTVLVLFILLVIILRASRL</sequence>
<gene>
    <name evidence="2" type="primary">txxe 1651</name>
    <name evidence="2" type="ORF">TXXE_07885</name>
</gene>
<evidence type="ECO:0008006" key="4">
    <source>
        <dbReference type="Google" id="ProtNLM"/>
    </source>
</evidence>
<evidence type="ECO:0000256" key="1">
    <source>
        <dbReference type="SAM" id="Phobius"/>
    </source>
</evidence>